<feature type="compositionally biased region" description="Low complexity" evidence="1">
    <location>
        <begin position="21"/>
        <end position="30"/>
    </location>
</feature>
<sequence>MNPATTVEEETSSSLPDAITSSSLSRPDSPFSAAVTRCLRRSKTDRVTMYTLPHAQTHAHVCTQGARIAVFCQEDSIDGNQMVLPLTSACLEDRLYFPSTFPPFFLHFRLSFLPSYPVEALFKTAA</sequence>
<gene>
    <name evidence="2" type="ORF">WN48_03296</name>
</gene>
<evidence type="ECO:0000256" key="1">
    <source>
        <dbReference type="SAM" id="MobiDB-lite"/>
    </source>
</evidence>
<proteinExistence type="predicted"/>
<accession>A0A310SJP3</accession>
<evidence type="ECO:0000313" key="3">
    <source>
        <dbReference type="Proteomes" id="UP000250275"/>
    </source>
</evidence>
<evidence type="ECO:0000313" key="2">
    <source>
        <dbReference type="EMBL" id="OAD56584.1"/>
    </source>
</evidence>
<protein>
    <submittedName>
        <fullName evidence="2">Uncharacterized protein</fullName>
    </submittedName>
</protein>
<name>A0A310SJP3_9HYME</name>
<dbReference type="AlphaFoldDB" id="A0A310SJP3"/>
<dbReference type="Proteomes" id="UP000250275">
    <property type="component" value="Unassembled WGS sequence"/>
</dbReference>
<dbReference type="EMBL" id="KQ761844">
    <property type="protein sequence ID" value="OAD56584.1"/>
    <property type="molecule type" value="Genomic_DNA"/>
</dbReference>
<organism evidence="2 3">
    <name type="scientific">Eufriesea mexicana</name>
    <dbReference type="NCBI Taxonomy" id="516756"/>
    <lineage>
        <taxon>Eukaryota</taxon>
        <taxon>Metazoa</taxon>
        <taxon>Ecdysozoa</taxon>
        <taxon>Arthropoda</taxon>
        <taxon>Hexapoda</taxon>
        <taxon>Insecta</taxon>
        <taxon>Pterygota</taxon>
        <taxon>Neoptera</taxon>
        <taxon>Endopterygota</taxon>
        <taxon>Hymenoptera</taxon>
        <taxon>Apocrita</taxon>
        <taxon>Aculeata</taxon>
        <taxon>Apoidea</taxon>
        <taxon>Anthophila</taxon>
        <taxon>Apidae</taxon>
        <taxon>Eufriesea</taxon>
    </lineage>
</organism>
<keyword evidence="3" id="KW-1185">Reference proteome</keyword>
<feature type="region of interest" description="Disordered" evidence="1">
    <location>
        <begin position="1"/>
        <end position="30"/>
    </location>
</feature>
<reference evidence="2 3" key="1">
    <citation type="submission" date="2015-07" db="EMBL/GenBank/DDBJ databases">
        <title>The genome of Eufriesea mexicana.</title>
        <authorList>
            <person name="Pan H."/>
            <person name="Kapheim K."/>
        </authorList>
    </citation>
    <scope>NUCLEOTIDE SEQUENCE [LARGE SCALE GENOMIC DNA]</scope>
    <source>
        <strain evidence="2">0111107269</strain>
        <tissue evidence="2">Whole body</tissue>
    </source>
</reference>